<dbReference type="AlphaFoldDB" id="A0A5C6DRR7"/>
<protein>
    <submittedName>
        <fullName evidence="1">Uncharacterized protein</fullName>
    </submittedName>
</protein>
<evidence type="ECO:0000313" key="2">
    <source>
        <dbReference type="Proteomes" id="UP000319143"/>
    </source>
</evidence>
<gene>
    <name evidence="1" type="ORF">Poly41_35810</name>
</gene>
<reference evidence="1 2" key="1">
    <citation type="submission" date="2019-02" db="EMBL/GenBank/DDBJ databases">
        <title>Deep-cultivation of Planctomycetes and their phenomic and genomic characterization uncovers novel biology.</title>
        <authorList>
            <person name="Wiegand S."/>
            <person name="Jogler M."/>
            <person name="Boedeker C."/>
            <person name="Pinto D."/>
            <person name="Vollmers J."/>
            <person name="Rivas-Marin E."/>
            <person name="Kohn T."/>
            <person name="Peeters S.H."/>
            <person name="Heuer A."/>
            <person name="Rast P."/>
            <person name="Oberbeckmann S."/>
            <person name="Bunk B."/>
            <person name="Jeske O."/>
            <person name="Meyerdierks A."/>
            <person name="Storesund J.E."/>
            <person name="Kallscheuer N."/>
            <person name="Luecker S."/>
            <person name="Lage O.M."/>
            <person name="Pohl T."/>
            <person name="Merkel B.J."/>
            <person name="Hornburger P."/>
            <person name="Mueller R.-W."/>
            <person name="Bruemmer F."/>
            <person name="Labrenz M."/>
            <person name="Spormann A.M."/>
            <person name="Op Den Camp H."/>
            <person name="Overmann J."/>
            <person name="Amann R."/>
            <person name="Jetten M.S.M."/>
            <person name="Mascher T."/>
            <person name="Medema M.H."/>
            <person name="Devos D.P."/>
            <person name="Kaster A.-K."/>
            <person name="Ovreas L."/>
            <person name="Rohde M."/>
            <person name="Galperin M.Y."/>
            <person name="Jogler C."/>
        </authorList>
    </citation>
    <scope>NUCLEOTIDE SEQUENCE [LARGE SCALE GENOMIC DNA]</scope>
    <source>
        <strain evidence="1 2">Poly41</strain>
    </source>
</reference>
<dbReference type="Proteomes" id="UP000319143">
    <property type="component" value="Unassembled WGS sequence"/>
</dbReference>
<dbReference type="OrthoDB" id="278674at2"/>
<dbReference type="EMBL" id="SJPV01000005">
    <property type="protein sequence ID" value="TWU37449.1"/>
    <property type="molecule type" value="Genomic_DNA"/>
</dbReference>
<name>A0A5C6DRR7_9BACT</name>
<sequence length="210" mass="24023">MRIDCHSTFYLKPSDPTHYFRRSEMDVWCHTNGDEPTIAARLAVDYLDIARADSEGQSILHICDADSAAWMQVYEATIEPDINFLGIREDFGFDDPVQGLVFIHGAVFHPDVNSWRTFILDSLCHMFPEDTATVMWKHTTNLEPKELASLGFRKVAGSELLFRPNMLQNTYSALDDNRDPEELIVAEDAQEYVDQLWSELDDSDLSHFGD</sequence>
<dbReference type="RefSeq" id="WP_146527875.1">
    <property type="nucleotide sequence ID" value="NZ_SJPV01000005.1"/>
</dbReference>
<keyword evidence="2" id="KW-1185">Reference proteome</keyword>
<proteinExistence type="predicted"/>
<organism evidence="1 2">
    <name type="scientific">Novipirellula artificiosorum</name>
    <dbReference type="NCBI Taxonomy" id="2528016"/>
    <lineage>
        <taxon>Bacteria</taxon>
        <taxon>Pseudomonadati</taxon>
        <taxon>Planctomycetota</taxon>
        <taxon>Planctomycetia</taxon>
        <taxon>Pirellulales</taxon>
        <taxon>Pirellulaceae</taxon>
        <taxon>Novipirellula</taxon>
    </lineage>
</organism>
<evidence type="ECO:0000313" key="1">
    <source>
        <dbReference type="EMBL" id="TWU37449.1"/>
    </source>
</evidence>
<comment type="caution">
    <text evidence="1">The sequence shown here is derived from an EMBL/GenBank/DDBJ whole genome shotgun (WGS) entry which is preliminary data.</text>
</comment>
<accession>A0A5C6DRR7</accession>